<dbReference type="KEGG" id="vg:19685790"/>
<proteinExistence type="predicted"/>
<evidence type="ECO:0000256" key="1">
    <source>
        <dbReference type="SAM" id="Phobius"/>
    </source>
</evidence>
<dbReference type="GeneID" id="19685790"/>
<dbReference type="OrthoDB" id="31374at10239"/>
<keyword evidence="3" id="KW-1185">Reference proteome</keyword>
<dbReference type="Gene3D" id="1.10.287.950">
    <property type="entry name" value="Methyl-accepting chemotaxis protein"/>
    <property type="match status" value="1"/>
</dbReference>
<protein>
    <submittedName>
        <fullName evidence="2">Uncharacterized protein</fullName>
    </submittedName>
</protein>
<gene>
    <name evidence="2" type="ORF">PHAGE6E_48</name>
</gene>
<evidence type="ECO:0000313" key="3">
    <source>
        <dbReference type="Proteomes" id="UP000026999"/>
    </source>
</evidence>
<keyword evidence="1" id="KW-1133">Transmembrane helix</keyword>
<dbReference type="EMBL" id="KJ804259">
    <property type="protein sequence ID" value="AIA64074.1"/>
    <property type="molecule type" value="Genomic_DNA"/>
</dbReference>
<dbReference type="RefSeq" id="YP_009042553.1">
    <property type="nucleotide sequence ID" value="NC_024355.1"/>
</dbReference>
<organism evidence="2 3">
    <name type="scientific">Staphylococcus phage 6ec</name>
    <dbReference type="NCBI Taxonomy" id="1500386"/>
    <lineage>
        <taxon>Viruses</taxon>
        <taxon>Duplodnaviria</taxon>
        <taxon>Heunggongvirae</taxon>
        <taxon>Uroviricota</taxon>
        <taxon>Caudoviricetes</taxon>
        <taxon>Sextaecvirus</taxon>
        <taxon>Sextaecvirus sextaec</taxon>
    </lineage>
</organism>
<keyword evidence="1" id="KW-0812">Transmembrane</keyword>
<dbReference type="Proteomes" id="UP000026999">
    <property type="component" value="Segment"/>
</dbReference>
<feature type="transmembrane region" description="Helical" evidence="1">
    <location>
        <begin position="127"/>
        <end position="149"/>
    </location>
</feature>
<evidence type="ECO:0000313" key="2">
    <source>
        <dbReference type="EMBL" id="AIA64074.1"/>
    </source>
</evidence>
<reference evidence="2 3" key="1">
    <citation type="journal article" date="2014" name="Genome Announc.">
        <title>Complete Genome Sequence of a Staphylococcus epidermidis Bacteriophage Isolated from the Anterior Nares of Humans.</title>
        <authorList>
            <person name="Aswani V.H."/>
            <person name="Tremblay D.M."/>
            <person name="Moineau S."/>
            <person name="Shukla S.K."/>
        </authorList>
    </citation>
    <scope>NUCLEOTIDE SEQUENCE [LARGE SCALE GENOMIC DNA]</scope>
</reference>
<name>A0A060AFE9_9CAUD</name>
<accession>A0A060AFE9</accession>
<sequence length="151" mass="17822">MEPEKRKDLDYSYYVPRHEFEIEKNEIYKDLNKKAETLRDKIEEVDDKHLQNFHQIQRNLDQYVRSTDSLNESVRELNQSFNTMSKTINENIGDIKDVKTRVEKTESTITEKELLKEQRRIEIIKSFFALITTLLGAGGLISWLGPLIFGK</sequence>
<keyword evidence="1" id="KW-0472">Membrane</keyword>